<sequence length="42" mass="4480">PTIADDLPSPLGQLSINLSDLQLTLTAYEISSPHVEHPPVSL</sequence>
<name>A0A2K3KGD2_TRIPR</name>
<dbReference type="EMBL" id="ASHM01177892">
    <property type="protein sequence ID" value="PNX65328.1"/>
    <property type="molecule type" value="Genomic_DNA"/>
</dbReference>
<accession>A0A2K3KGD2</accession>
<dbReference type="AlphaFoldDB" id="A0A2K3KGD2"/>
<evidence type="ECO:0000313" key="2">
    <source>
        <dbReference type="Proteomes" id="UP000236291"/>
    </source>
</evidence>
<comment type="caution">
    <text evidence="1">The sequence shown here is derived from an EMBL/GenBank/DDBJ whole genome shotgun (WGS) entry which is preliminary data.</text>
</comment>
<dbReference type="Proteomes" id="UP000236291">
    <property type="component" value="Unassembled WGS sequence"/>
</dbReference>
<evidence type="ECO:0000313" key="1">
    <source>
        <dbReference type="EMBL" id="PNX65328.1"/>
    </source>
</evidence>
<gene>
    <name evidence="1" type="ORF">L195_g062542</name>
</gene>
<proteinExistence type="predicted"/>
<protein>
    <submittedName>
        <fullName evidence="1">Uncharacterized protein</fullName>
    </submittedName>
</protein>
<reference evidence="1 2" key="2">
    <citation type="journal article" date="2017" name="Front. Plant Sci.">
        <title>Gene Classification and Mining of Molecular Markers Useful in Red Clover (Trifolium pratense) Breeding.</title>
        <authorList>
            <person name="Istvanek J."/>
            <person name="Dluhosova J."/>
            <person name="Dluhos P."/>
            <person name="Patkova L."/>
            <person name="Nedelnik J."/>
            <person name="Repkova J."/>
        </authorList>
    </citation>
    <scope>NUCLEOTIDE SEQUENCE [LARGE SCALE GENOMIC DNA]</scope>
    <source>
        <strain evidence="2">cv. Tatra</strain>
        <tissue evidence="1">Young leaves</tissue>
    </source>
</reference>
<organism evidence="1 2">
    <name type="scientific">Trifolium pratense</name>
    <name type="common">Red clover</name>
    <dbReference type="NCBI Taxonomy" id="57577"/>
    <lineage>
        <taxon>Eukaryota</taxon>
        <taxon>Viridiplantae</taxon>
        <taxon>Streptophyta</taxon>
        <taxon>Embryophyta</taxon>
        <taxon>Tracheophyta</taxon>
        <taxon>Spermatophyta</taxon>
        <taxon>Magnoliopsida</taxon>
        <taxon>eudicotyledons</taxon>
        <taxon>Gunneridae</taxon>
        <taxon>Pentapetalae</taxon>
        <taxon>rosids</taxon>
        <taxon>fabids</taxon>
        <taxon>Fabales</taxon>
        <taxon>Fabaceae</taxon>
        <taxon>Papilionoideae</taxon>
        <taxon>50 kb inversion clade</taxon>
        <taxon>NPAAA clade</taxon>
        <taxon>Hologalegina</taxon>
        <taxon>IRL clade</taxon>
        <taxon>Trifolieae</taxon>
        <taxon>Trifolium</taxon>
    </lineage>
</organism>
<feature type="non-terminal residue" evidence="1">
    <location>
        <position position="1"/>
    </location>
</feature>
<reference evidence="1 2" key="1">
    <citation type="journal article" date="2014" name="Am. J. Bot.">
        <title>Genome assembly and annotation for red clover (Trifolium pratense; Fabaceae).</title>
        <authorList>
            <person name="Istvanek J."/>
            <person name="Jaros M."/>
            <person name="Krenek A."/>
            <person name="Repkova J."/>
        </authorList>
    </citation>
    <scope>NUCLEOTIDE SEQUENCE [LARGE SCALE GENOMIC DNA]</scope>
    <source>
        <strain evidence="2">cv. Tatra</strain>
        <tissue evidence="1">Young leaves</tissue>
    </source>
</reference>